<dbReference type="Gramene" id="Solyc03g058857.1.1">
    <property type="protein sequence ID" value="Solyc03g058857.1.1"/>
    <property type="gene ID" value="Solyc03g058857.1"/>
</dbReference>
<dbReference type="Proteomes" id="UP000004994">
    <property type="component" value="Chromosome 3"/>
</dbReference>
<dbReference type="InParanoid" id="A0A3Q7G7B2"/>
<keyword evidence="2" id="KW-1185">Reference proteome</keyword>
<dbReference type="EnsemblPlants" id="Solyc03g058857.1.1">
    <property type="protein sequence ID" value="Solyc03g058857.1.1"/>
    <property type="gene ID" value="Solyc03g058857.1"/>
</dbReference>
<evidence type="ECO:0000313" key="2">
    <source>
        <dbReference type="Proteomes" id="UP000004994"/>
    </source>
</evidence>
<name>A0A3Q7G7B2_SOLLC</name>
<protein>
    <submittedName>
        <fullName evidence="1">Uncharacterized protein</fullName>
    </submittedName>
</protein>
<organism evidence="1">
    <name type="scientific">Solanum lycopersicum</name>
    <name type="common">Tomato</name>
    <name type="synonym">Lycopersicon esculentum</name>
    <dbReference type="NCBI Taxonomy" id="4081"/>
    <lineage>
        <taxon>Eukaryota</taxon>
        <taxon>Viridiplantae</taxon>
        <taxon>Streptophyta</taxon>
        <taxon>Embryophyta</taxon>
        <taxon>Tracheophyta</taxon>
        <taxon>Spermatophyta</taxon>
        <taxon>Magnoliopsida</taxon>
        <taxon>eudicotyledons</taxon>
        <taxon>Gunneridae</taxon>
        <taxon>Pentapetalae</taxon>
        <taxon>asterids</taxon>
        <taxon>lamiids</taxon>
        <taxon>Solanales</taxon>
        <taxon>Solanaceae</taxon>
        <taxon>Solanoideae</taxon>
        <taxon>Solaneae</taxon>
        <taxon>Solanum</taxon>
        <taxon>Solanum subgen. Lycopersicon</taxon>
    </lineage>
</organism>
<proteinExistence type="predicted"/>
<evidence type="ECO:0000313" key="1">
    <source>
        <dbReference type="EnsemblPlants" id="Solyc03g058857.1.1"/>
    </source>
</evidence>
<reference evidence="1" key="1">
    <citation type="journal article" date="2012" name="Nature">
        <title>The tomato genome sequence provides insights into fleshy fruit evolution.</title>
        <authorList>
            <consortium name="Tomato Genome Consortium"/>
        </authorList>
    </citation>
    <scope>NUCLEOTIDE SEQUENCE [LARGE SCALE GENOMIC DNA]</scope>
    <source>
        <strain evidence="1">cv. Heinz 1706</strain>
    </source>
</reference>
<sequence length="71" mass="8387">MEFHYLQLQYSQENFFAPGAVEATNYWKFTSLDKWSTHRVLKNLSEKYGPIMYLQLGKVPTVIASFPHMEK</sequence>
<dbReference type="AlphaFoldDB" id="A0A3Q7G7B2"/>
<accession>A0A3Q7G7B2</accession>
<reference evidence="1" key="2">
    <citation type="submission" date="2019-01" db="UniProtKB">
        <authorList>
            <consortium name="EnsemblPlants"/>
        </authorList>
    </citation>
    <scope>IDENTIFICATION</scope>
    <source>
        <strain evidence="1">cv. Heinz 1706</strain>
    </source>
</reference>